<keyword evidence="2" id="KW-1185">Reference proteome</keyword>
<evidence type="ECO:0000313" key="2">
    <source>
        <dbReference type="Proteomes" id="UP000829196"/>
    </source>
</evidence>
<sequence length="117" mass="13687">MIQTSRPRRSPGQELQKIAIFSPVKEKTEAKKEERKDAKQFVGALEAEWLRASTRIRFSCRVFASRSEACELYDYNSPNSSEFRSIPRSTLLMPVRERSYSVLDWLFGQSRRLQLII</sequence>
<dbReference type="EMBL" id="JAGYWB010000006">
    <property type="protein sequence ID" value="KAI0519232.1"/>
    <property type="molecule type" value="Genomic_DNA"/>
</dbReference>
<protein>
    <submittedName>
        <fullName evidence="1">Uncharacterized protein</fullName>
    </submittedName>
</protein>
<evidence type="ECO:0000313" key="1">
    <source>
        <dbReference type="EMBL" id="KAI0519232.1"/>
    </source>
</evidence>
<dbReference type="AlphaFoldDB" id="A0A8T3BPW5"/>
<comment type="caution">
    <text evidence="1">The sequence shown here is derived from an EMBL/GenBank/DDBJ whole genome shotgun (WGS) entry which is preliminary data.</text>
</comment>
<accession>A0A8T3BPW5</accession>
<reference evidence="1" key="1">
    <citation type="journal article" date="2022" name="Front. Genet.">
        <title>Chromosome-Scale Assembly of the Dendrobium nobile Genome Provides Insights Into the Molecular Mechanism of the Biosynthesis of the Medicinal Active Ingredient of Dendrobium.</title>
        <authorList>
            <person name="Xu Q."/>
            <person name="Niu S.-C."/>
            <person name="Li K.-L."/>
            <person name="Zheng P.-J."/>
            <person name="Zhang X.-J."/>
            <person name="Jia Y."/>
            <person name="Liu Y."/>
            <person name="Niu Y.-X."/>
            <person name="Yu L.-H."/>
            <person name="Chen D.-F."/>
            <person name="Zhang G.-Q."/>
        </authorList>
    </citation>
    <scope>NUCLEOTIDE SEQUENCE</scope>
    <source>
        <tissue evidence="1">Leaf</tissue>
    </source>
</reference>
<gene>
    <name evidence="1" type="ORF">KFK09_006674</name>
</gene>
<name>A0A8T3BPW5_DENNO</name>
<dbReference type="Proteomes" id="UP000829196">
    <property type="component" value="Unassembled WGS sequence"/>
</dbReference>
<proteinExistence type="predicted"/>
<organism evidence="1 2">
    <name type="scientific">Dendrobium nobile</name>
    <name type="common">Orchid</name>
    <dbReference type="NCBI Taxonomy" id="94219"/>
    <lineage>
        <taxon>Eukaryota</taxon>
        <taxon>Viridiplantae</taxon>
        <taxon>Streptophyta</taxon>
        <taxon>Embryophyta</taxon>
        <taxon>Tracheophyta</taxon>
        <taxon>Spermatophyta</taxon>
        <taxon>Magnoliopsida</taxon>
        <taxon>Liliopsida</taxon>
        <taxon>Asparagales</taxon>
        <taxon>Orchidaceae</taxon>
        <taxon>Epidendroideae</taxon>
        <taxon>Malaxideae</taxon>
        <taxon>Dendrobiinae</taxon>
        <taxon>Dendrobium</taxon>
    </lineage>
</organism>